<dbReference type="SUPFAM" id="SSF52540">
    <property type="entry name" value="P-loop containing nucleoside triphosphate hydrolases"/>
    <property type="match status" value="1"/>
</dbReference>
<evidence type="ECO:0000256" key="8">
    <source>
        <dbReference type="ARBA" id="ARBA00022840"/>
    </source>
</evidence>
<dbReference type="AlphaFoldDB" id="A0A2G9HY96"/>
<dbReference type="GO" id="GO:0043531">
    <property type="term" value="F:ADP binding"/>
    <property type="evidence" value="ECO:0007669"/>
    <property type="project" value="InterPro"/>
</dbReference>
<accession>A0A2G9HY96</accession>
<reference evidence="12" key="1">
    <citation type="journal article" date="2018" name="Gigascience">
        <title>Genome assembly of the Pink Ipe (Handroanthus impetiginosus, Bignoniaceae), a highly valued, ecologically keystone Neotropical timber forest tree.</title>
        <authorList>
            <person name="Silva-Junior O.B."/>
            <person name="Grattapaglia D."/>
            <person name="Novaes E."/>
            <person name="Collevatti R.G."/>
        </authorList>
    </citation>
    <scope>NUCLEOTIDE SEQUENCE [LARGE SCALE GENOMIC DNA]</scope>
    <source>
        <strain evidence="12">cv. UFG-1</strain>
    </source>
</reference>
<dbReference type="InterPro" id="IPR027417">
    <property type="entry name" value="P-loop_NTPase"/>
</dbReference>
<dbReference type="InterPro" id="IPR042197">
    <property type="entry name" value="Apaf_helical"/>
</dbReference>
<keyword evidence="5" id="KW-0677">Repeat</keyword>
<evidence type="ECO:0000256" key="5">
    <source>
        <dbReference type="ARBA" id="ARBA00022737"/>
    </source>
</evidence>
<dbReference type="InterPro" id="IPR044974">
    <property type="entry name" value="Disease_R_plants"/>
</dbReference>
<keyword evidence="8" id="KW-0067">ATP-binding</keyword>
<dbReference type="InterPro" id="IPR002182">
    <property type="entry name" value="NB-ARC"/>
</dbReference>
<dbReference type="GO" id="GO:0098542">
    <property type="term" value="P:defense response to other organism"/>
    <property type="evidence" value="ECO:0007669"/>
    <property type="project" value="TreeGrafter"/>
</dbReference>
<gene>
    <name evidence="11" type="ORF">CDL12_04786</name>
</gene>
<dbReference type="EMBL" id="NKXS01000746">
    <property type="protein sequence ID" value="PIN22491.1"/>
    <property type="molecule type" value="Genomic_DNA"/>
</dbReference>
<keyword evidence="6" id="KW-0547">Nucleotide-binding</keyword>
<dbReference type="Proteomes" id="UP000231279">
    <property type="component" value="Unassembled WGS sequence"/>
</dbReference>
<proteinExistence type="inferred from homology"/>
<dbReference type="Gene3D" id="3.40.50.300">
    <property type="entry name" value="P-loop containing nucleotide triphosphate hydrolases"/>
    <property type="match status" value="1"/>
</dbReference>
<dbReference type="GO" id="GO:0005737">
    <property type="term" value="C:cytoplasm"/>
    <property type="evidence" value="ECO:0007669"/>
    <property type="project" value="UniProtKB-SubCell"/>
</dbReference>
<dbReference type="FunFam" id="1.10.10.10:FF:000322">
    <property type="entry name" value="Probable disease resistance protein At1g63360"/>
    <property type="match status" value="1"/>
</dbReference>
<keyword evidence="12" id="KW-1185">Reference proteome</keyword>
<dbReference type="PRINTS" id="PR00364">
    <property type="entry name" value="DISEASERSIST"/>
</dbReference>
<name>A0A2G9HY96_9LAMI</name>
<dbReference type="InterPro" id="IPR058922">
    <property type="entry name" value="WHD_DRP"/>
</dbReference>
<feature type="domain" description="NB-ARC" evidence="9">
    <location>
        <begin position="2"/>
        <end position="168"/>
    </location>
</feature>
<evidence type="ECO:0000313" key="11">
    <source>
        <dbReference type="EMBL" id="PIN22491.1"/>
    </source>
</evidence>
<evidence type="ECO:0000256" key="3">
    <source>
        <dbReference type="ARBA" id="ARBA00022490"/>
    </source>
</evidence>
<dbReference type="Gene3D" id="1.10.8.430">
    <property type="entry name" value="Helical domain of apoptotic protease-activating factors"/>
    <property type="match status" value="1"/>
</dbReference>
<sequence>MQIKDWLTGPPSRLNIISIVGMGGIGKTTLAKNLYGDSLIKHYFDIRAWTVVSQTHSIREMLMDLLDSIRHGGGELQHKSIEQLAEILYKSLKGRRYLIVLDDVWDARAWDDIKRFFPDDNNGGRIILTTRLLEVAIYANSSPRIHHMSLLSSKASWNLLREKVFGKECCPVGLEKIGKKIARNCKGLPLAIIVVSGLLSKGCGMQEYWMNISENVKSTVTGNDDQLMEILSLSYNSLPHHLKSCFLYMGVFPEHCEIFVSQLIKLWIAEGFVKPLPHKSLEEVAEDYLKDLIDRSLIMVQMRNHNGGIKTCVIHDSLRDLCVKKAHDEKFLQIINWDVGVFPHGRNSQRRIFPKKELGFLLEFSVTIFDYELSITESIGCTHNTVV</sequence>
<comment type="caution">
    <text evidence="11">The sequence shown here is derived from an EMBL/GenBank/DDBJ whole genome shotgun (WGS) entry which is preliminary data.</text>
</comment>
<evidence type="ECO:0000256" key="6">
    <source>
        <dbReference type="ARBA" id="ARBA00022741"/>
    </source>
</evidence>
<dbReference type="Gene3D" id="1.10.10.10">
    <property type="entry name" value="Winged helix-like DNA-binding domain superfamily/Winged helix DNA-binding domain"/>
    <property type="match status" value="1"/>
</dbReference>
<protein>
    <submittedName>
        <fullName evidence="11">Uncharacterized protein</fullName>
    </submittedName>
</protein>
<organism evidence="11 12">
    <name type="scientific">Handroanthus impetiginosus</name>
    <dbReference type="NCBI Taxonomy" id="429701"/>
    <lineage>
        <taxon>Eukaryota</taxon>
        <taxon>Viridiplantae</taxon>
        <taxon>Streptophyta</taxon>
        <taxon>Embryophyta</taxon>
        <taxon>Tracheophyta</taxon>
        <taxon>Spermatophyta</taxon>
        <taxon>Magnoliopsida</taxon>
        <taxon>eudicotyledons</taxon>
        <taxon>Gunneridae</taxon>
        <taxon>Pentapetalae</taxon>
        <taxon>asterids</taxon>
        <taxon>lamiids</taxon>
        <taxon>Lamiales</taxon>
        <taxon>Bignoniaceae</taxon>
        <taxon>Crescentiina</taxon>
        <taxon>Tabebuia alliance</taxon>
        <taxon>Handroanthus</taxon>
    </lineage>
</organism>
<dbReference type="PANTHER" id="PTHR23155">
    <property type="entry name" value="DISEASE RESISTANCE PROTEIN RP"/>
    <property type="match status" value="1"/>
</dbReference>
<feature type="domain" description="Disease resistance protein winged helix" evidence="10">
    <location>
        <begin position="251"/>
        <end position="322"/>
    </location>
</feature>
<evidence type="ECO:0000256" key="1">
    <source>
        <dbReference type="ARBA" id="ARBA00004496"/>
    </source>
</evidence>
<keyword evidence="3" id="KW-0963">Cytoplasm</keyword>
<dbReference type="FunFam" id="3.40.50.300:FF:001091">
    <property type="entry name" value="Probable disease resistance protein At1g61300"/>
    <property type="match status" value="1"/>
</dbReference>
<dbReference type="OrthoDB" id="1935686at2759"/>
<keyword evidence="7" id="KW-0611">Plant defense</keyword>
<dbReference type="GO" id="GO:0051607">
    <property type="term" value="P:defense response to virus"/>
    <property type="evidence" value="ECO:0007669"/>
    <property type="project" value="UniProtKB-ARBA"/>
</dbReference>
<evidence type="ECO:0000256" key="2">
    <source>
        <dbReference type="ARBA" id="ARBA00008894"/>
    </source>
</evidence>
<evidence type="ECO:0000256" key="7">
    <source>
        <dbReference type="ARBA" id="ARBA00022821"/>
    </source>
</evidence>
<dbReference type="PANTHER" id="PTHR23155:SF1152">
    <property type="entry name" value="AAA+ ATPASE DOMAIN-CONTAINING PROTEIN"/>
    <property type="match status" value="1"/>
</dbReference>
<evidence type="ECO:0000259" key="9">
    <source>
        <dbReference type="Pfam" id="PF00931"/>
    </source>
</evidence>
<comment type="similarity">
    <text evidence="2">Belongs to the disease resistance NB-LRR family.</text>
</comment>
<evidence type="ECO:0000313" key="12">
    <source>
        <dbReference type="Proteomes" id="UP000231279"/>
    </source>
</evidence>
<dbReference type="InterPro" id="IPR036388">
    <property type="entry name" value="WH-like_DNA-bd_sf"/>
</dbReference>
<evidence type="ECO:0000259" key="10">
    <source>
        <dbReference type="Pfam" id="PF23559"/>
    </source>
</evidence>
<dbReference type="Pfam" id="PF23559">
    <property type="entry name" value="WHD_DRP"/>
    <property type="match status" value="1"/>
</dbReference>
<evidence type="ECO:0000256" key="4">
    <source>
        <dbReference type="ARBA" id="ARBA00022614"/>
    </source>
</evidence>
<dbReference type="GO" id="GO:0005524">
    <property type="term" value="F:ATP binding"/>
    <property type="evidence" value="ECO:0007669"/>
    <property type="project" value="UniProtKB-KW"/>
</dbReference>
<keyword evidence="4" id="KW-0433">Leucine-rich repeat</keyword>
<comment type="subcellular location">
    <subcellularLocation>
        <location evidence="1">Cytoplasm</location>
    </subcellularLocation>
</comment>
<dbReference type="Pfam" id="PF00931">
    <property type="entry name" value="NB-ARC"/>
    <property type="match status" value="1"/>
</dbReference>
<dbReference type="STRING" id="429701.A0A2G9HY96"/>